<protein>
    <submittedName>
        <fullName evidence="1">Uncharacterized protein</fullName>
    </submittedName>
</protein>
<dbReference type="EMBL" id="PEYV01000061">
    <property type="protein sequence ID" value="PIS21242.1"/>
    <property type="molecule type" value="Genomic_DNA"/>
</dbReference>
<dbReference type="Proteomes" id="UP000231098">
    <property type="component" value="Unassembled WGS sequence"/>
</dbReference>
<dbReference type="AlphaFoldDB" id="A0A2H0X8L0"/>
<reference evidence="2" key="1">
    <citation type="submission" date="2017-09" db="EMBL/GenBank/DDBJ databases">
        <title>Depth-based differentiation of microbial function through sediment-hosted aquifers and enrichment of novel symbionts in the deep terrestrial subsurface.</title>
        <authorList>
            <person name="Probst A.J."/>
            <person name="Ladd B."/>
            <person name="Jarett J.K."/>
            <person name="Geller-Mcgrath D.E."/>
            <person name="Sieber C.M.K."/>
            <person name="Emerson J.B."/>
            <person name="Anantharaman K."/>
            <person name="Thomas B.C."/>
            <person name="Malmstrom R."/>
            <person name="Stieglmeier M."/>
            <person name="Klingl A."/>
            <person name="Woyke T."/>
            <person name="Ryan C.M."/>
            <person name="Banfield J.F."/>
        </authorList>
    </citation>
    <scope>NUCLEOTIDE SEQUENCE [LARGE SCALE GENOMIC DNA]</scope>
</reference>
<accession>A0A2H0X8L0</accession>
<gene>
    <name evidence="1" type="ORF">COT51_03785</name>
</gene>
<evidence type="ECO:0000313" key="2">
    <source>
        <dbReference type="Proteomes" id="UP000231098"/>
    </source>
</evidence>
<name>A0A2H0X8L0_UNCKA</name>
<evidence type="ECO:0000313" key="1">
    <source>
        <dbReference type="EMBL" id="PIS21242.1"/>
    </source>
</evidence>
<comment type="caution">
    <text evidence="1">The sequence shown here is derived from an EMBL/GenBank/DDBJ whole genome shotgun (WGS) entry which is preliminary data.</text>
</comment>
<organism evidence="1 2">
    <name type="scientific">candidate division WWE3 bacterium CG08_land_8_20_14_0_20_41_15</name>
    <dbReference type="NCBI Taxonomy" id="1975086"/>
    <lineage>
        <taxon>Bacteria</taxon>
        <taxon>Katanobacteria</taxon>
    </lineage>
</organism>
<sequence>MGDGINALVVSSSLFLGRGLHPREADLIAGLIRETPSGRAVTCHECFVARHAIESGQYNVVIIPFEWGEDGDPYVRILDGLVAFRFLGKVLSSKGSKCPSEQPPLLVVYGWRREFLDDSTMFGFAKIHSAHFVGEPNPVALVGSILAERRARKARVGGEQDVQTH</sequence>
<proteinExistence type="predicted"/>